<gene>
    <name evidence="1" type="ORF">UFOPK3472_02091</name>
</gene>
<accession>A0A6J7FFK8</accession>
<reference evidence="1" key="1">
    <citation type="submission" date="2020-05" db="EMBL/GenBank/DDBJ databases">
        <authorList>
            <person name="Chiriac C."/>
            <person name="Salcher M."/>
            <person name="Ghai R."/>
            <person name="Kavagutti S V."/>
        </authorList>
    </citation>
    <scope>NUCLEOTIDE SEQUENCE</scope>
</reference>
<dbReference type="EMBL" id="CAFBLX010000141">
    <property type="protein sequence ID" value="CAB4894206.1"/>
    <property type="molecule type" value="Genomic_DNA"/>
</dbReference>
<proteinExistence type="predicted"/>
<organism evidence="1">
    <name type="scientific">freshwater metagenome</name>
    <dbReference type="NCBI Taxonomy" id="449393"/>
    <lineage>
        <taxon>unclassified sequences</taxon>
        <taxon>metagenomes</taxon>
        <taxon>ecological metagenomes</taxon>
    </lineage>
</organism>
<evidence type="ECO:0000313" key="1">
    <source>
        <dbReference type="EMBL" id="CAB4894206.1"/>
    </source>
</evidence>
<protein>
    <submittedName>
        <fullName evidence="1">Unannotated protein</fullName>
    </submittedName>
</protein>
<sequence>MSAEVEHQHVRRVGEGVERTHEREQRVVLVDRLDGCSQACRRREIRVAQGASLAPGDDDGVEGAARSDAVGQVVHRTVRIGELEIDGLDDAAVTIGVGDAQGVRLHGHAADWSHRVLSFDCLPYEQTIGTYRTHARCGRNEQTGRKPTCGT</sequence>
<name>A0A6J7FFK8_9ZZZZ</name>
<dbReference type="AlphaFoldDB" id="A0A6J7FFK8"/>